<dbReference type="PANTHER" id="PTHR36542">
    <property type="entry name" value="GIG2-LIKE PROTEIN DRED-RELATED"/>
    <property type="match status" value="1"/>
</dbReference>
<dbReference type="KEGG" id="bspl:114862852"/>
<protein>
    <submittedName>
        <fullName evidence="4">Uncharacterized protein LOC114862852</fullName>
    </submittedName>
</protein>
<dbReference type="Proteomes" id="UP000515150">
    <property type="component" value="Chromosome 9"/>
</dbReference>
<evidence type="ECO:0000256" key="1">
    <source>
        <dbReference type="ARBA" id="ARBA00024347"/>
    </source>
</evidence>
<reference evidence="4" key="1">
    <citation type="submission" date="2025-08" db="UniProtKB">
        <authorList>
            <consortium name="RefSeq"/>
        </authorList>
    </citation>
    <scope>IDENTIFICATION</scope>
</reference>
<evidence type="ECO:0000259" key="2">
    <source>
        <dbReference type="Pfam" id="PF00644"/>
    </source>
</evidence>
<accession>A0A9W2Y275</accession>
<dbReference type="PANTHER" id="PTHR36542:SF6">
    <property type="entry name" value="GIG2-LIKE PROTEIN DREP"/>
    <property type="match status" value="1"/>
</dbReference>
<dbReference type="SUPFAM" id="SSF56399">
    <property type="entry name" value="ADP-ribosylation"/>
    <property type="match status" value="3"/>
</dbReference>
<proteinExistence type="inferred from homology"/>
<dbReference type="OrthoDB" id="9894570at2759"/>
<gene>
    <name evidence="4" type="primary">LOC114862852</name>
</gene>
<evidence type="ECO:0000313" key="3">
    <source>
        <dbReference type="Proteomes" id="UP000515150"/>
    </source>
</evidence>
<dbReference type="GO" id="GO:0003950">
    <property type="term" value="F:NAD+ poly-ADP-ribosyltransferase activity"/>
    <property type="evidence" value="ECO:0007669"/>
    <property type="project" value="InterPro"/>
</dbReference>
<feature type="domain" description="PARP catalytic" evidence="2">
    <location>
        <begin position="460"/>
        <end position="537"/>
    </location>
</feature>
<dbReference type="InterPro" id="IPR012317">
    <property type="entry name" value="Poly(ADP-ribose)pol_cat_dom"/>
</dbReference>
<comment type="similarity">
    <text evidence="1">Belongs to the ARTD/PARP family.</text>
</comment>
<dbReference type="GO" id="GO:0005737">
    <property type="term" value="C:cytoplasm"/>
    <property type="evidence" value="ECO:0007669"/>
    <property type="project" value="TreeGrafter"/>
</dbReference>
<dbReference type="Gene3D" id="3.90.175.10">
    <property type="entry name" value="Diphtheria Toxin, domain 1"/>
    <property type="match status" value="3"/>
</dbReference>
<evidence type="ECO:0000313" key="4">
    <source>
        <dbReference type="RefSeq" id="XP_055367955.1"/>
    </source>
</evidence>
<dbReference type="AlphaFoldDB" id="A0A9W2Y275"/>
<organism evidence="3 4">
    <name type="scientific">Betta splendens</name>
    <name type="common">Siamese fighting fish</name>
    <dbReference type="NCBI Taxonomy" id="158456"/>
    <lineage>
        <taxon>Eukaryota</taxon>
        <taxon>Metazoa</taxon>
        <taxon>Chordata</taxon>
        <taxon>Craniata</taxon>
        <taxon>Vertebrata</taxon>
        <taxon>Euteleostomi</taxon>
        <taxon>Actinopterygii</taxon>
        <taxon>Neopterygii</taxon>
        <taxon>Teleostei</taxon>
        <taxon>Neoteleostei</taxon>
        <taxon>Acanthomorphata</taxon>
        <taxon>Anabantaria</taxon>
        <taxon>Anabantiformes</taxon>
        <taxon>Anabantoidei</taxon>
        <taxon>Osphronemidae</taxon>
        <taxon>Betta</taxon>
    </lineage>
</organism>
<sequence length="647" mass="70665">MSVPFSGWEVVDDGASYPGVELKPSQKPQNRGVYAMYHGTSVASARLIISGGFKRSAGGMLGPGVYVSRNRSKASSYPLHAQPADRVVLELRVRVGRVKRIDKDNHPMQYSWHAKGYDTAWVPPRCGMKAVPSGREEDCVFDPRRVEVVGIAKAPSPSVEKELRQLMGKRSKRGDAAAAAANAVNVCALCNRKTQEGSQHIKQQCWQCGTTICILAPKHFCPAEPLPFSGWEVVDDGASYPGVELKPSQKPQNRGVYAMYHGTSVASARLIIAHGFKQSSGGTLGRGVYVSRNRSKASSYPLHAQPADRVVFELRVRADGYDTAWLPPSAVRLEEDCVFDPKRVEVVGIAQAPSPSVEKELLQLIGKKSKRKNAAAAVAAAINCILHFCLTDPLLNCFQFYTAFSLSVSINDKRSAFSLSLSVSFPSGMSVQFFGWEATYDDDSPRLELGAAQEPKDRGVYIMFHGTSVANARAIITNGFRQSPKGMLGPGVYVSRDRKKAERYPLNINHAERVVLELHVRVGRVKRIDKDDHPMQYTWSKQGYDTAWVPPNCGMKAVPSGLSEDCVYDPQRVKVVAVAKAPGSVLTEFQQLVANSLGDSAEVDSAGVCSVCNRKTTQGSPHVIQPCWGCGQNICPLMNKHVCTVRI</sequence>
<dbReference type="Pfam" id="PF00644">
    <property type="entry name" value="PARP"/>
    <property type="match status" value="1"/>
</dbReference>
<dbReference type="RefSeq" id="XP_055367955.1">
    <property type="nucleotide sequence ID" value="XM_055511980.1"/>
</dbReference>
<dbReference type="GeneID" id="114862852"/>
<keyword evidence="3" id="KW-1185">Reference proteome</keyword>
<name>A0A9W2Y275_BETSP</name>